<dbReference type="AlphaFoldDB" id="A0A7X9FQG8"/>
<dbReference type="GO" id="GO:0008270">
    <property type="term" value="F:zinc ion binding"/>
    <property type="evidence" value="ECO:0007669"/>
    <property type="project" value="InterPro"/>
</dbReference>
<dbReference type="EMBL" id="JAAZON010000164">
    <property type="protein sequence ID" value="NMC62317.1"/>
    <property type="molecule type" value="Genomic_DNA"/>
</dbReference>
<feature type="binding site" evidence="11">
    <location>
        <position position="512"/>
    </location>
    <ligand>
        <name>S-adenosyl-L-methionine</name>
        <dbReference type="ChEBI" id="CHEBI:59789"/>
    </ligand>
</feature>
<evidence type="ECO:0000313" key="17">
    <source>
        <dbReference type="EMBL" id="NMC62317.1"/>
    </source>
</evidence>
<evidence type="ECO:0000259" key="14">
    <source>
        <dbReference type="PROSITE" id="PS50974"/>
    </source>
</evidence>
<dbReference type="InterPro" id="IPR011005">
    <property type="entry name" value="Dihydropteroate_synth-like_sf"/>
</dbReference>
<keyword evidence="4 12" id="KW-0808">Transferase</keyword>
<feature type="binding site" evidence="11">
    <location>
        <position position="369"/>
    </location>
    <ligand>
        <name>methylcob(III)alamin</name>
        <dbReference type="ChEBI" id="CHEBI:28115"/>
    </ligand>
</feature>
<keyword evidence="3 10" id="KW-0846">Cobalamin</keyword>
<evidence type="ECO:0000313" key="18">
    <source>
        <dbReference type="Proteomes" id="UP000524246"/>
    </source>
</evidence>
<feature type="domain" description="Pterin-binding" evidence="13">
    <location>
        <begin position="1"/>
        <end position="182"/>
    </location>
</feature>
<dbReference type="GO" id="GO:0031419">
    <property type="term" value="F:cobalamin binding"/>
    <property type="evidence" value="ECO:0007669"/>
    <property type="project" value="UniProtKB-KW"/>
</dbReference>
<dbReference type="GO" id="GO:0050667">
    <property type="term" value="P:homocysteine metabolic process"/>
    <property type="evidence" value="ECO:0007669"/>
    <property type="project" value="TreeGrafter"/>
</dbReference>
<keyword evidence="8" id="KW-0170">Cobalt</keyword>
<evidence type="ECO:0000256" key="1">
    <source>
        <dbReference type="ARBA" id="ARBA00010398"/>
    </source>
</evidence>
<accession>A0A7X9FQG8</accession>
<evidence type="ECO:0000256" key="8">
    <source>
        <dbReference type="ARBA" id="ARBA00023285"/>
    </source>
</evidence>
<keyword evidence="5 11" id="KW-0949">S-adenosyl-L-methionine</keyword>
<dbReference type="PROSITE" id="PS50972">
    <property type="entry name" value="PTERIN_BINDING"/>
    <property type="match status" value="1"/>
</dbReference>
<dbReference type="InterPro" id="IPR004223">
    <property type="entry name" value="VitB12-dep_Met_synth_activ_dom"/>
</dbReference>
<feature type="domain" description="AdoMet activation" evidence="14">
    <location>
        <begin position="462"/>
        <end position="792"/>
    </location>
</feature>
<dbReference type="PANTHER" id="PTHR45833">
    <property type="entry name" value="METHIONINE SYNTHASE"/>
    <property type="match status" value="1"/>
</dbReference>
<keyword evidence="2 12" id="KW-0489">Methyltransferase</keyword>
<evidence type="ECO:0000259" key="16">
    <source>
        <dbReference type="PROSITE" id="PS51337"/>
    </source>
</evidence>
<dbReference type="InterPro" id="IPR033706">
    <property type="entry name" value="Met_synthase_B12-bd"/>
</dbReference>
<dbReference type="Pfam" id="PF02607">
    <property type="entry name" value="B12-binding_2"/>
    <property type="match status" value="1"/>
</dbReference>
<feature type="binding site" evidence="11">
    <location>
        <begin position="757"/>
        <end position="758"/>
    </location>
    <ligand>
        <name>S-adenosyl-L-methionine</name>
        <dbReference type="ChEBI" id="CHEBI:59789"/>
    </ligand>
</feature>
<name>A0A7X9FQG8_9DELT</name>
<feature type="binding site" description="axial binding residue" evidence="10">
    <location>
        <position position="324"/>
    </location>
    <ligand>
        <name>methylcob(III)alamin</name>
        <dbReference type="ChEBI" id="CHEBI:28115"/>
    </ligand>
    <ligandPart>
        <name>Co</name>
        <dbReference type="ChEBI" id="CHEBI:27638"/>
    </ligandPart>
</feature>
<dbReference type="InterPro" id="IPR036594">
    <property type="entry name" value="Meth_synthase_dom"/>
</dbReference>
<feature type="domain" description="B12-binding" evidence="15">
    <location>
        <begin position="311"/>
        <end position="446"/>
    </location>
</feature>
<dbReference type="InterPro" id="IPR036724">
    <property type="entry name" value="Cobalamin-bd_sf"/>
</dbReference>
<feature type="binding site" evidence="11">
    <location>
        <begin position="321"/>
        <end position="325"/>
    </location>
    <ligand>
        <name>methylcob(III)alamin</name>
        <dbReference type="ChEBI" id="CHEBI:28115"/>
    </ligand>
</feature>
<dbReference type="CDD" id="cd02069">
    <property type="entry name" value="methionine_synthase_B12_BD"/>
    <property type="match status" value="1"/>
</dbReference>
<dbReference type="NCBIfam" id="TIGR02082">
    <property type="entry name" value="metH"/>
    <property type="match status" value="1"/>
</dbReference>
<feature type="domain" description="B12-binding N-terminal" evidence="16">
    <location>
        <begin position="214"/>
        <end position="308"/>
    </location>
</feature>
<dbReference type="Pfam" id="PF00809">
    <property type="entry name" value="Pterin_bind"/>
    <property type="match status" value="1"/>
</dbReference>
<dbReference type="Gene3D" id="1.10.1240.10">
    <property type="entry name" value="Methionine synthase domain"/>
    <property type="match status" value="1"/>
</dbReference>
<dbReference type="SMART" id="SM01018">
    <property type="entry name" value="B12-binding_2"/>
    <property type="match status" value="1"/>
</dbReference>
<dbReference type="InterPro" id="IPR037010">
    <property type="entry name" value="VitB12-dep_Met_synth_activ_sf"/>
</dbReference>
<dbReference type="Gene3D" id="1.10.288.10">
    <property type="entry name" value="Cobalamin-dependent Methionine Synthase, domain 2"/>
    <property type="match status" value="1"/>
</dbReference>
<dbReference type="InterPro" id="IPR011822">
    <property type="entry name" value="MetH"/>
</dbReference>
<dbReference type="PIRSF" id="PIRSF000381">
    <property type="entry name" value="MetH"/>
    <property type="match status" value="1"/>
</dbReference>
<dbReference type="SUPFAM" id="SSF52242">
    <property type="entry name" value="Cobalamin (vitamin B12)-binding domain"/>
    <property type="match status" value="1"/>
</dbReference>
<evidence type="ECO:0000256" key="5">
    <source>
        <dbReference type="ARBA" id="ARBA00022691"/>
    </source>
</evidence>
<dbReference type="SUPFAM" id="SSF47644">
    <property type="entry name" value="Methionine synthase domain"/>
    <property type="match status" value="1"/>
</dbReference>
<dbReference type="Gene3D" id="3.20.20.20">
    <property type="entry name" value="Dihydropteroate synthase-like"/>
    <property type="match status" value="1"/>
</dbReference>
<proteinExistence type="inferred from homology"/>
<dbReference type="InterPro" id="IPR000489">
    <property type="entry name" value="Pterin-binding_dom"/>
</dbReference>
<dbReference type="GO" id="GO:0046653">
    <property type="term" value="P:tetrahydrofolate metabolic process"/>
    <property type="evidence" value="ECO:0007669"/>
    <property type="project" value="TreeGrafter"/>
</dbReference>
<feature type="non-terminal residue" evidence="17">
    <location>
        <position position="1"/>
    </location>
</feature>
<dbReference type="Gene3D" id="3.10.196.10">
    <property type="entry name" value="Vitamin B12-dependent methionine synthase, activation domain"/>
    <property type="match status" value="1"/>
</dbReference>
<dbReference type="FunFam" id="1.10.1240.10:FF:000001">
    <property type="entry name" value="Methionine synthase"/>
    <property type="match status" value="1"/>
</dbReference>
<evidence type="ECO:0000256" key="11">
    <source>
        <dbReference type="PIRSR" id="PIRSR000381-2"/>
    </source>
</evidence>
<feature type="binding site" evidence="11">
    <location>
        <position position="702"/>
    </location>
    <ligand>
        <name>S-adenosyl-L-methionine</name>
        <dbReference type="ChEBI" id="CHEBI:59789"/>
    </ligand>
</feature>
<dbReference type="FunFam" id="3.20.20.20:FF:000002">
    <property type="entry name" value="Methionine synthase"/>
    <property type="match status" value="1"/>
</dbReference>
<dbReference type="EC" id="2.1.1.13" evidence="9"/>
<dbReference type="Pfam" id="PF02310">
    <property type="entry name" value="B12-binding"/>
    <property type="match status" value="1"/>
</dbReference>
<evidence type="ECO:0000256" key="2">
    <source>
        <dbReference type="ARBA" id="ARBA00022603"/>
    </source>
</evidence>
<dbReference type="Proteomes" id="UP000524246">
    <property type="component" value="Unassembled WGS sequence"/>
</dbReference>
<dbReference type="InterPro" id="IPR003759">
    <property type="entry name" value="Cbl-bd_cap"/>
</dbReference>
<evidence type="ECO:0000256" key="12">
    <source>
        <dbReference type="PROSITE-ProRule" id="PRU00346"/>
    </source>
</evidence>
<evidence type="ECO:0000259" key="13">
    <source>
        <dbReference type="PROSITE" id="PS50972"/>
    </source>
</evidence>
<dbReference type="InterPro" id="IPR006158">
    <property type="entry name" value="Cobalamin-bd"/>
</dbReference>
<comment type="caution">
    <text evidence="17">The sequence shown here is derived from an EMBL/GenBank/DDBJ whole genome shotgun (WGS) entry which is preliminary data.</text>
</comment>
<evidence type="ECO:0000259" key="15">
    <source>
        <dbReference type="PROSITE" id="PS51332"/>
    </source>
</evidence>
<dbReference type="PROSITE" id="PS51337">
    <property type="entry name" value="B12_BINDING_NTER"/>
    <property type="match status" value="1"/>
</dbReference>
<reference evidence="17 18" key="1">
    <citation type="journal article" date="2020" name="Biotechnol. Biofuels">
        <title>New insights from the biogas microbiome by comprehensive genome-resolved metagenomics of nearly 1600 species originating from multiple anaerobic digesters.</title>
        <authorList>
            <person name="Campanaro S."/>
            <person name="Treu L."/>
            <person name="Rodriguez-R L.M."/>
            <person name="Kovalovszki A."/>
            <person name="Ziels R.M."/>
            <person name="Maus I."/>
            <person name="Zhu X."/>
            <person name="Kougias P.G."/>
            <person name="Basile A."/>
            <person name="Luo G."/>
            <person name="Schluter A."/>
            <person name="Konstantinidis K.T."/>
            <person name="Angelidaki I."/>
        </authorList>
    </citation>
    <scope>NUCLEOTIDE SEQUENCE [LARGE SCALE GENOMIC DNA]</scope>
    <source>
        <strain evidence="17">AS27yjCOA_65</strain>
    </source>
</reference>
<evidence type="ECO:0000256" key="3">
    <source>
        <dbReference type="ARBA" id="ARBA00022628"/>
    </source>
</evidence>
<dbReference type="SUPFAM" id="SSF51717">
    <property type="entry name" value="Dihydropteroate synthetase-like"/>
    <property type="match status" value="1"/>
</dbReference>
<evidence type="ECO:0000256" key="4">
    <source>
        <dbReference type="ARBA" id="ARBA00022679"/>
    </source>
</evidence>
<keyword evidence="7" id="KW-0677">Repeat</keyword>
<dbReference type="Pfam" id="PF02965">
    <property type="entry name" value="Met_synt_B12"/>
    <property type="match status" value="1"/>
</dbReference>
<dbReference type="Gene3D" id="3.40.50.280">
    <property type="entry name" value="Cobalamin-binding domain"/>
    <property type="match status" value="1"/>
</dbReference>
<feature type="binding site" evidence="11">
    <location>
        <position position="258"/>
    </location>
    <ligand>
        <name>methylcob(III)alamin</name>
        <dbReference type="ChEBI" id="CHEBI:28115"/>
    </ligand>
</feature>
<comment type="cofactor">
    <cofactor evidence="10">
        <name>methylcob(III)alamin</name>
        <dbReference type="ChEBI" id="CHEBI:28115"/>
    </cofactor>
</comment>
<dbReference type="GO" id="GO:0005829">
    <property type="term" value="C:cytosol"/>
    <property type="evidence" value="ECO:0007669"/>
    <property type="project" value="TreeGrafter"/>
</dbReference>
<protein>
    <recommendedName>
        <fullName evidence="9">Methionine synthase</fullName>
        <ecNumber evidence="9">2.1.1.13</ecNumber>
    </recommendedName>
</protein>
<evidence type="ECO:0000256" key="6">
    <source>
        <dbReference type="ARBA" id="ARBA00022723"/>
    </source>
</evidence>
<evidence type="ECO:0000256" key="7">
    <source>
        <dbReference type="ARBA" id="ARBA00022737"/>
    </source>
</evidence>
<dbReference type="GO" id="GO:0032259">
    <property type="term" value="P:methylation"/>
    <property type="evidence" value="ECO:0007669"/>
    <property type="project" value="UniProtKB-KW"/>
</dbReference>
<evidence type="ECO:0000256" key="10">
    <source>
        <dbReference type="PIRSR" id="PIRSR000381-1"/>
    </source>
</evidence>
<sequence>SKWSVIEVGLKKLQGKGIVNSISLKEGEERFKELARKIASYGAALVVMAFDEEGQASTFERKIEIAKRAYSILVSDVGFPREDIIFDPNILAIGTGIEEHNDYANAFLKATRWIKENLPEARVSGGVSNLSFSFRGNATIREAMHTVFLYHAVHAGLDMGIVNAGQLGVYEDIEPTLRELVEDLVLNRRPDATERLIEYAASVQGGTSKTSRQNKEEWRQKPVLERLSYSLVHGIVDFIKEDVSEARAQFNSPLEVIEGPLMAGMNVVGNLFGEGKMFLPQVVKSARVMKKAVALLVPELEAEKRLKQESAGRILLATVKGDVHDIGKNIVSVVLSCNGFEIHDLGVMVPCDKILAAAKEHKADIVGLSGLIAPSLDEMIFVANEMEKQKLSLPLIIGGATTSKRHTAVKIAPCYSGPVVYVPDASHAVPVIKQLLNPRENGSFVSSISADYERVRVDYAARSGERRFCTLKEARENRYTIDWQNFKVFTPKQVGVSVIKDCSVELLSEFIDWTPFFIAWELKGSYPSIFDSPRYAKQAQKLYEDGKALLKWICDNELLHPKAVVGIFPANTVNFDDIEVYKDESRKEVLTTFHTLRQQALKAEGKTNQALADFIAPKESGIGDYIGAFVVSAGSEIEELCAGFEKDLDDYCSIMLKALGDRIAEAFAEYLHSLVRTNFWGYAPTELLTNAEMIREEYTGIRPAPGYPACPDHTEKRNIFDLLSVESNIGVTLTENFAMSPASSVCGLYFSSPKSFYFGLGKIAKDQVEDYARRKEMSVAEIEKWLAANLSY</sequence>
<dbReference type="FunFam" id="3.40.50.280:FF:000001">
    <property type="entry name" value="Methionine synthase"/>
    <property type="match status" value="1"/>
</dbReference>
<keyword evidence="6 10" id="KW-0479">Metal-binding</keyword>
<comment type="similarity">
    <text evidence="1">Belongs to the vitamin-B12 dependent methionine synthase family.</text>
</comment>
<feature type="binding site" evidence="11">
    <location>
        <position position="425"/>
    </location>
    <ligand>
        <name>methylcob(III)alamin</name>
        <dbReference type="ChEBI" id="CHEBI:28115"/>
    </ligand>
</feature>
<dbReference type="InterPro" id="IPR050554">
    <property type="entry name" value="Met_Synthase/Corrinoid"/>
</dbReference>
<dbReference type="PROSITE" id="PS51332">
    <property type="entry name" value="B12_BINDING"/>
    <property type="match status" value="1"/>
</dbReference>
<dbReference type="SUPFAM" id="SSF56507">
    <property type="entry name" value="Methionine synthase activation domain-like"/>
    <property type="match status" value="1"/>
</dbReference>
<evidence type="ECO:0000256" key="9">
    <source>
        <dbReference type="NCBIfam" id="TIGR02082"/>
    </source>
</evidence>
<organism evidence="17 18">
    <name type="scientific">SAR324 cluster bacterium</name>
    <dbReference type="NCBI Taxonomy" id="2024889"/>
    <lineage>
        <taxon>Bacteria</taxon>
        <taxon>Deltaproteobacteria</taxon>
        <taxon>SAR324 cluster</taxon>
    </lineage>
</organism>
<dbReference type="PROSITE" id="PS50974">
    <property type="entry name" value="ADOMET_ACTIVATION"/>
    <property type="match status" value="1"/>
</dbReference>
<dbReference type="GO" id="GO:0008705">
    <property type="term" value="F:methionine synthase activity"/>
    <property type="evidence" value="ECO:0007669"/>
    <property type="project" value="UniProtKB-UniRule"/>
</dbReference>
<dbReference type="PANTHER" id="PTHR45833:SF1">
    <property type="entry name" value="METHIONINE SYNTHASE"/>
    <property type="match status" value="1"/>
</dbReference>
<gene>
    <name evidence="17" type="primary">metH</name>
    <name evidence="17" type="ORF">GYA55_04045</name>
</gene>